<feature type="region of interest" description="Disordered" evidence="1">
    <location>
        <begin position="20"/>
        <end position="61"/>
    </location>
</feature>
<evidence type="ECO:0000313" key="3">
    <source>
        <dbReference type="Proteomes" id="UP000030693"/>
    </source>
</evidence>
<evidence type="ECO:0000256" key="1">
    <source>
        <dbReference type="SAM" id="MobiDB-lite"/>
    </source>
</evidence>
<name>A0A058ZE68_FONAL</name>
<protein>
    <submittedName>
        <fullName evidence="2">Uncharacterized protein</fullName>
    </submittedName>
</protein>
<sequence length="291" mass="30700">MLQLYGQGVISVHEDVANSPLPPTWGDNSSGATAAATGSGPDCRSPSPTGSGAGASSADAGASASSARRHLYVSFTPDPNSVRFQRLASSLRLDLDQRRIAALMLVDAFFKLSEARREARIGMDFLLEPPAGARNHHQAGGPMLPAAASPEQHAAEATPAGAAAPAPTTAEAPGAATPGADAAQPRLPIIQHDVELPSGAVWTMDLGRFLRRHELALEYVKLYGTVSSFVRRCRSTSLSDETIREFMSDDVAAVHARGAAAPPTTPTGAPLETYFEIVGNEHDQYIIRRRK</sequence>
<reference evidence="2" key="1">
    <citation type="submission" date="2013-04" db="EMBL/GenBank/DDBJ databases">
        <title>The Genome Sequence of Fonticula alba ATCC 38817.</title>
        <authorList>
            <consortium name="The Broad Institute Genomics Platform"/>
            <person name="Russ C."/>
            <person name="Cuomo C."/>
            <person name="Burger G."/>
            <person name="Gray M.W."/>
            <person name="Holland P.W.H."/>
            <person name="King N."/>
            <person name="Lang F.B.F."/>
            <person name="Roger A.J."/>
            <person name="Ruiz-Trillo I."/>
            <person name="Brown M."/>
            <person name="Walker B."/>
            <person name="Young S."/>
            <person name="Zeng Q."/>
            <person name="Gargeya S."/>
            <person name="Fitzgerald M."/>
            <person name="Haas B."/>
            <person name="Abouelleil A."/>
            <person name="Allen A.W."/>
            <person name="Alvarado L."/>
            <person name="Arachchi H.M."/>
            <person name="Berlin A.M."/>
            <person name="Chapman S.B."/>
            <person name="Gainer-Dewar J."/>
            <person name="Goldberg J."/>
            <person name="Griggs A."/>
            <person name="Gujja S."/>
            <person name="Hansen M."/>
            <person name="Howarth C."/>
            <person name="Imamovic A."/>
            <person name="Ireland A."/>
            <person name="Larimer J."/>
            <person name="McCowan C."/>
            <person name="Murphy C."/>
            <person name="Pearson M."/>
            <person name="Poon T.W."/>
            <person name="Priest M."/>
            <person name="Roberts A."/>
            <person name="Saif S."/>
            <person name="Shea T."/>
            <person name="Sisk P."/>
            <person name="Sykes S."/>
            <person name="Wortman J."/>
            <person name="Nusbaum C."/>
            <person name="Birren B."/>
        </authorList>
    </citation>
    <scope>NUCLEOTIDE SEQUENCE [LARGE SCALE GENOMIC DNA]</scope>
    <source>
        <strain evidence="2">ATCC 38817</strain>
    </source>
</reference>
<evidence type="ECO:0000313" key="2">
    <source>
        <dbReference type="EMBL" id="KCV72218.1"/>
    </source>
</evidence>
<dbReference type="AlphaFoldDB" id="A0A058ZE68"/>
<proteinExistence type="predicted"/>
<organism evidence="2">
    <name type="scientific">Fonticula alba</name>
    <name type="common">Slime mold</name>
    <dbReference type="NCBI Taxonomy" id="691883"/>
    <lineage>
        <taxon>Eukaryota</taxon>
        <taxon>Rotosphaerida</taxon>
        <taxon>Fonticulaceae</taxon>
        <taxon>Fonticula</taxon>
    </lineage>
</organism>
<feature type="region of interest" description="Disordered" evidence="1">
    <location>
        <begin position="132"/>
        <end position="182"/>
    </location>
</feature>
<dbReference type="RefSeq" id="XP_009493796.1">
    <property type="nucleotide sequence ID" value="XM_009495521.1"/>
</dbReference>
<dbReference type="Proteomes" id="UP000030693">
    <property type="component" value="Unassembled WGS sequence"/>
</dbReference>
<dbReference type="GeneID" id="20526343"/>
<accession>A0A058ZE68</accession>
<dbReference type="EMBL" id="KB932202">
    <property type="protein sequence ID" value="KCV72218.1"/>
    <property type="molecule type" value="Genomic_DNA"/>
</dbReference>
<feature type="compositionally biased region" description="Low complexity" evidence="1">
    <location>
        <begin position="145"/>
        <end position="182"/>
    </location>
</feature>
<gene>
    <name evidence="2" type="ORF">H696_01618</name>
</gene>
<keyword evidence="3" id="KW-1185">Reference proteome</keyword>
<feature type="compositionally biased region" description="Low complexity" evidence="1">
    <location>
        <begin position="29"/>
        <end position="40"/>
    </location>
</feature>